<gene>
    <name evidence="2" type="ORF">ZNDK_0512</name>
</gene>
<feature type="transmembrane region" description="Helical" evidence="1">
    <location>
        <begin position="12"/>
        <end position="33"/>
    </location>
</feature>
<name>A0A6L2R594_9BACT</name>
<keyword evidence="1" id="KW-0472">Membrane</keyword>
<dbReference type="EMBL" id="BLLL01000004">
    <property type="protein sequence ID" value="GFH62741.1"/>
    <property type="molecule type" value="Genomic_DNA"/>
</dbReference>
<reference evidence="2 3" key="1">
    <citation type="journal article" date="2020" name="ISME J.">
        <title>Parallel Reductive Genome Evolution in Desulfovibrio Ectosymbionts Independently Acquired by Trichonympha Protists in the Termite Gut.</title>
        <authorList>
            <person name="Takeuchi M."/>
            <person name="Kuwahara H."/>
            <person name="Murakami T."/>
            <person name="Takahashi K."/>
            <person name="Kajitani R."/>
            <person name="Toyoda A."/>
            <person name="Itoh T."/>
            <person name="Ohkuma M."/>
            <person name="Hongoh Y."/>
        </authorList>
    </citation>
    <scope>NUCLEOTIDE SEQUENCE [LARGE SCALE GENOMIC DNA]</scope>
    <source>
        <strain evidence="2">ZnDsv-02</strain>
    </source>
</reference>
<sequence>MNSYKQSLYTSAIRIIANIAMLGIVFLSMRQAAQSSLPSEAGFCLWFFGLTVPLWGIAIFLTRLVKKHFPAEHSSFVDLPRRGRQLVRWHVRDSLSSCPHTVLRV</sequence>
<evidence type="ECO:0000313" key="2">
    <source>
        <dbReference type="EMBL" id="GFH62741.1"/>
    </source>
</evidence>
<feature type="transmembrane region" description="Helical" evidence="1">
    <location>
        <begin position="45"/>
        <end position="65"/>
    </location>
</feature>
<dbReference type="Proteomes" id="UP000505077">
    <property type="component" value="Unassembled WGS sequence"/>
</dbReference>
<protein>
    <submittedName>
        <fullName evidence="2">Uncharacterized protein</fullName>
    </submittedName>
</protein>
<organism evidence="2 3">
    <name type="scientific">Candidatus Desulfovibrio kirbyi</name>
    <dbReference type="NCBI Taxonomy" id="2696086"/>
    <lineage>
        <taxon>Bacteria</taxon>
        <taxon>Pseudomonadati</taxon>
        <taxon>Thermodesulfobacteriota</taxon>
        <taxon>Desulfovibrionia</taxon>
        <taxon>Desulfovibrionales</taxon>
        <taxon>Desulfovibrionaceae</taxon>
        <taxon>Desulfovibrio</taxon>
    </lineage>
</organism>
<accession>A0A6L2R594</accession>
<dbReference type="AlphaFoldDB" id="A0A6L2R594"/>
<evidence type="ECO:0000313" key="3">
    <source>
        <dbReference type="Proteomes" id="UP000505077"/>
    </source>
</evidence>
<keyword evidence="1" id="KW-0812">Transmembrane</keyword>
<evidence type="ECO:0000256" key="1">
    <source>
        <dbReference type="SAM" id="Phobius"/>
    </source>
</evidence>
<proteinExistence type="predicted"/>
<keyword evidence="1" id="KW-1133">Transmembrane helix</keyword>
<comment type="caution">
    <text evidence="2">The sequence shown here is derived from an EMBL/GenBank/DDBJ whole genome shotgun (WGS) entry which is preliminary data.</text>
</comment>